<dbReference type="PANTHER" id="PTHR10429:SF0">
    <property type="entry name" value="DNA-3-METHYLADENINE GLYCOSYLASE"/>
    <property type="match status" value="1"/>
</dbReference>
<dbReference type="InterPro" id="IPR003180">
    <property type="entry name" value="MPG"/>
</dbReference>
<evidence type="ECO:0000256" key="8">
    <source>
        <dbReference type="ARBA" id="ARBA00033426"/>
    </source>
</evidence>
<keyword evidence="15" id="KW-1185">Reference proteome</keyword>
<keyword evidence="7" id="KW-0234">DNA repair</keyword>
<dbReference type="FunFam" id="3.10.300.10:FF:000001">
    <property type="entry name" value="Putative 3-methyladenine DNA glycosylase"/>
    <property type="match status" value="1"/>
</dbReference>
<evidence type="ECO:0000256" key="11">
    <source>
        <dbReference type="ARBA" id="ARBA00076879"/>
    </source>
</evidence>
<dbReference type="InParanoid" id="T1HHQ7"/>
<dbReference type="Pfam" id="PF02245">
    <property type="entry name" value="Pur_DNA_glyco"/>
    <property type="match status" value="1"/>
</dbReference>
<reference evidence="14" key="1">
    <citation type="submission" date="2015-05" db="UniProtKB">
        <authorList>
            <consortium name="EnsemblMetazoa"/>
        </authorList>
    </citation>
    <scope>IDENTIFICATION</scope>
</reference>
<comment type="function">
    <text evidence="2">Hydrolysis of the deoxyribose N-glycosidic bond to excise 3-methyladenine, and 7-methylguanine from the damaged DNA polymer formed by alkylation lesions.</text>
</comment>
<dbReference type="HOGENOM" id="CLU_060471_0_2_1"/>
<evidence type="ECO:0000313" key="14">
    <source>
        <dbReference type="EnsemblMetazoa" id="RPRC003580-PA"/>
    </source>
</evidence>
<evidence type="ECO:0000256" key="12">
    <source>
        <dbReference type="ARBA" id="ARBA00078171"/>
    </source>
</evidence>
<dbReference type="EC" id="3.2.2.21" evidence="4"/>
<dbReference type="InterPro" id="IPR011034">
    <property type="entry name" value="Formyl_transferase-like_C_sf"/>
</dbReference>
<dbReference type="CDD" id="cd00540">
    <property type="entry name" value="AAG"/>
    <property type="match status" value="1"/>
</dbReference>
<evidence type="ECO:0000256" key="5">
    <source>
        <dbReference type="ARBA" id="ARBA00022763"/>
    </source>
</evidence>
<comment type="catalytic activity">
    <reaction evidence="1">
        <text>Hydrolysis of alkylated DNA, releasing 3-methyladenine, 3-methylguanine, 7-methylguanine and 7-methyladenine.</text>
        <dbReference type="EC" id="3.2.2.21"/>
    </reaction>
</comment>
<dbReference type="VEuPathDB" id="VectorBase:RPRC003580"/>
<dbReference type="OMA" id="HNGRITE"/>
<dbReference type="EMBL" id="ACPB03000445">
    <property type="status" value="NOT_ANNOTATED_CDS"/>
    <property type="molecule type" value="Genomic_DNA"/>
</dbReference>
<dbReference type="GO" id="GO:0003677">
    <property type="term" value="F:DNA binding"/>
    <property type="evidence" value="ECO:0007669"/>
    <property type="project" value="InterPro"/>
</dbReference>
<evidence type="ECO:0000256" key="6">
    <source>
        <dbReference type="ARBA" id="ARBA00022801"/>
    </source>
</evidence>
<protein>
    <recommendedName>
        <fullName evidence="10">DNA-3-methyladenine glycosylase</fullName>
        <ecNumber evidence="4">3.2.2.21</ecNumber>
    </recommendedName>
    <alternativeName>
        <fullName evidence="11">3-alkyladenine DNA glycosylase</fullName>
    </alternativeName>
    <alternativeName>
        <fullName evidence="8">3-methyladenine DNA glycosidase</fullName>
    </alternativeName>
    <alternativeName>
        <fullName evidence="13">ADPG</fullName>
    </alternativeName>
    <alternativeName>
        <fullName evidence="12">N-methylpurine-DNA glycosylase</fullName>
    </alternativeName>
</protein>
<dbReference type="Gene3D" id="3.10.300.10">
    <property type="entry name" value="Methylpurine-DNA glycosylase (MPG)"/>
    <property type="match status" value="1"/>
</dbReference>
<dbReference type="GeneID" id="141453488"/>
<dbReference type="EnsemblMetazoa" id="RPRC003580-RA">
    <property type="protein sequence ID" value="RPRC003580-PA"/>
    <property type="gene ID" value="RPRC003580"/>
</dbReference>
<evidence type="ECO:0000256" key="7">
    <source>
        <dbReference type="ARBA" id="ARBA00023204"/>
    </source>
</evidence>
<evidence type="ECO:0000256" key="4">
    <source>
        <dbReference type="ARBA" id="ARBA00012000"/>
    </source>
</evidence>
<comment type="similarity">
    <text evidence="3">Belongs to the DNA glycosylase MPG family.</text>
</comment>
<evidence type="ECO:0000256" key="3">
    <source>
        <dbReference type="ARBA" id="ARBA00009232"/>
    </source>
</evidence>
<evidence type="ECO:0000256" key="13">
    <source>
        <dbReference type="ARBA" id="ARBA00082988"/>
    </source>
</evidence>
<dbReference type="SUPFAM" id="SSF50486">
    <property type="entry name" value="FMT C-terminal domain-like"/>
    <property type="match status" value="1"/>
</dbReference>
<dbReference type="NCBIfam" id="TIGR00567">
    <property type="entry name" value="3mg"/>
    <property type="match status" value="1"/>
</dbReference>
<dbReference type="STRING" id="13249.T1HHQ7"/>
<dbReference type="HAMAP" id="MF_00527">
    <property type="entry name" value="3MGH"/>
    <property type="match status" value="1"/>
</dbReference>
<dbReference type="eggNOG" id="KOG4486">
    <property type="taxonomic scope" value="Eukaryota"/>
</dbReference>
<evidence type="ECO:0000313" key="15">
    <source>
        <dbReference type="Proteomes" id="UP000015103"/>
    </source>
</evidence>
<evidence type="ECO:0000256" key="9">
    <source>
        <dbReference type="ARBA" id="ARBA00066187"/>
    </source>
</evidence>
<keyword evidence="6" id="KW-0378">Hydrolase</keyword>
<dbReference type="GO" id="GO:0006284">
    <property type="term" value="P:base-excision repair"/>
    <property type="evidence" value="ECO:0007669"/>
    <property type="project" value="InterPro"/>
</dbReference>
<accession>T1HHQ7</accession>
<dbReference type="InterPro" id="IPR036995">
    <property type="entry name" value="MPG_sf"/>
</dbReference>
<dbReference type="GO" id="GO:0003905">
    <property type="term" value="F:alkylbase DNA N-glycosylase activity"/>
    <property type="evidence" value="ECO:0007669"/>
    <property type="project" value="UniProtKB-EC"/>
</dbReference>
<keyword evidence="5" id="KW-0227">DNA damage</keyword>
<organism evidence="14 15">
    <name type="scientific">Rhodnius prolixus</name>
    <name type="common">Triatomid bug</name>
    <dbReference type="NCBI Taxonomy" id="13249"/>
    <lineage>
        <taxon>Eukaryota</taxon>
        <taxon>Metazoa</taxon>
        <taxon>Ecdysozoa</taxon>
        <taxon>Arthropoda</taxon>
        <taxon>Hexapoda</taxon>
        <taxon>Insecta</taxon>
        <taxon>Pterygota</taxon>
        <taxon>Neoptera</taxon>
        <taxon>Paraneoptera</taxon>
        <taxon>Hemiptera</taxon>
        <taxon>Heteroptera</taxon>
        <taxon>Panheteroptera</taxon>
        <taxon>Cimicomorpha</taxon>
        <taxon>Reduviidae</taxon>
        <taxon>Triatominae</taxon>
        <taxon>Rhodnius</taxon>
    </lineage>
</organism>
<dbReference type="AlphaFoldDB" id="T1HHQ7"/>
<dbReference type="Proteomes" id="UP000015103">
    <property type="component" value="Unassembled WGS sequence"/>
</dbReference>
<name>T1HHQ7_RHOPR</name>
<dbReference type="PANTHER" id="PTHR10429">
    <property type="entry name" value="DNA-3-METHYLADENINE GLYCOSYLASE"/>
    <property type="match status" value="1"/>
</dbReference>
<dbReference type="RefSeq" id="XP_073982912.1">
    <property type="nucleotide sequence ID" value="XM_074126811.1"/>
</dbReference>
<comment type="subunit">
    <text evidence="9">Binds MBD1. Binds SSBP1.</text>
</comment>
<evidence type="ECO:0000256" key="1">
    <source>
        <dbReference type="ARBA" id="ARBA00000086"/>
    </source>
</evidence>
<evidence type="ECO:0000256" key="2">
    <source>
        <dbReference type="ARBA" id="ARBA00002421"/>
    </source>
</evidence>
<evidence type="ECO:0000256" key="10">
    <source>
        <dbReference type="ARBA" id="ARBA00068926"/>
    </source>
</evidence>
<sequence>MFNYGILNYTLIFRQFYSSYTKRAKKSFKKEYRNKVNDETSNNFKTAKFGSDFYGVPCIELAKKLLGQTLVRRLDHERRLKCRIVETEAYLGGEDKAAHSNATNRPTKKTNSCFMNPGTACVTSIYGVHLMLSISSLENGASVLLRAAEPISGAMEMKRQRALRFQNNISNPLSTIRDLRLHRLCAGPAKLTRALIIGSEFDGNDLTTSNKLWLEEGPEIVAESQIVECPRVGLSISAGEWAEKPLRYYILGHTSVSQRHKDCEKKLLIASGVLSEDGKLFLE</sequence>
<proteinExistence type="inferred from homology"/>